<name>A0A645FW99_9ZZZZ</name>
<protein>
    <submittedName>
        <fullName evidence="1">Uncharacterized protein</fullName>
    </submittedName>
</protein>
<evidence type="ECO:0000313" key="1">
    <source>
        <dbReference type="EMBL" id="MPN18798.1"/>
    </source>
</evidence>
<proteinExistence type="predicted"/>
<gene>
    <name evidence="1" type="ORF">SDC9_166161</name>
</gene>
<dbReference type="AlphaFoldDB" id="A0A645FW99"/>
<accession>A0A645FW99</accession>
<organism evidence="1">
    <name type="scientific">bioreactor metagenome</name>
    <dbReference type="NCBI Taxonomy" id="1076179"/>
    <lineage>
        <taxon>unclassified sequences</taxon>
        <taxon>metagenomes</taxon>
        <taxon>ecological metagenomes</taxon>
    </lineage>
</organism>
<dbReference type="EMBL" id="VSSQ01066218">
    <property type="protein sequence ID" value="MPN18798.1"/>
    <property type="molecule type" value="Genomic_DNA"/>
</dbReference>
<comment type="caution">
    <text evidence="1">The sequence shown here is derived from an EMBL/GenBank/DDBJ whole genome shotgun (WGS) entry which is preliminary data.</text>
</comment>
<reference evidence="1" key="1">
    <citation type="submission" date="2019-08" db="EMBL/GenBank/DDBJ databases">
        <authorList>
            <person name="Kucharzyk K."/>
            <person name="Murdoch R.W."/>
            <person name="Higgins S."/>
            <person name="Loffler F."/>
        </authorList>
    </citation>
    <scope>NUCLEOTIDE SEQUENCE</scope>
</reference>
<sequence>MACYDPVVGLLRYGAEVQVVDHPGTSLPAENALFLVVPYLRVHSLVLVLASQVSEHADEGFLREIAVAIGARYKPVSIIHIPSGTEAHAHHGLSQHIEGVLRYPDPVDVPPVGGAAHDGAFHKIVGIEDQETALGHLAHAVTAPAHPLKALGH</sequence>